<name>A0A0X4EWE6_9ENTR</name>
<evidence type="ECO:0000256" key="3">
    <source>
        <dbReference type="ARBA" id="ARBA00023125"/>
    </source>
</evidence>
<keyword evidence="2" id="KW-0731">Sigma factor</keyword>
<accession>A0A0X4EWE6</accession>
<evidence type="ECO:0000256" key="2">
    <source>
        <dbReference type="ARBA" id="ARBA00023082"/>
    </source>
</evidence>
<dbReference type="InterPro" id="IPR007630">
    <property type="entry name" value="RNA_pol_sigma70_r4"/>
</dbReference>
<evidence type="ECO:0000256" key="4">
    <source>
        <dbReference type="ARBA" id="ARBA00023163"/>
    </source>
</evidence>
<dbReference type="PRINTS" id="PR00046">
    <property type="entry name" value="SIGMA70FCT"/>
</dbReference>
<evidence type="ECO:0000313" key="8">
    <source>
        <dbReference type="Proteomes" id="UP000064715"/>
    </source>
</evidence>
<keyword evidence="7" id="KW-0966">Cell projection</keyword>
<sequence>MDMMDFIASDTLTAADEARYVSAYLPLVNKVVKQLAYQTSSVIDREDMEQIALMGLLTSLRRYGHPDAQFAAYAVQRIRGAVLDELRLLDWRPRRLRQKTHKLNDSIRDMARQLGRTPTFEDLNRHLSISAEEYQEYLLLDCAKTIESLDELLGNDAHTGALNSRQLEDEVVTSRTLRSALASLDEREQLIVTLYYQHEMSLKEIALVLDLTEARVCQLNKKIAQKIQSFFQK</sequence>
<evidence type="ECO:0000256" key="1">
    <source>
        <dbReference type="ARBA" id="ARBA00023015"/>
    </source>
</evidence>
<dbReference type="InterPro" id="IPR014284">
    <property type="entry name" value="RNA_pol_sigma-70_dom"/>
</dbReference>
<feature type="domain" description="RNA polymerase sigma-70 region 4" evidence="6">
    <location>
        <begin position="180"/>
        <end position="228"/>
    </location>
</feature>
<keyword evidence="3" id="KW-0238">DNA-binding</keyword>
<dbReference type="NCBIfam" id="NF009091">
    <property type="entry name" value="PRK12427.1"/>
    <property type="match status" value="1"/>
</dbReference>
<dbReference type="InterPro" id="IPR007627">
    <property type="entry name" value="RNA_pol_sigma70_r2"/>
</dbReference>
<dbReference type="PANTHER" id="PTHR30385">
    <property type="entry name" value="SIGMA FACTOR F FLAGELLAR"/>
    <property type="match status" value="1"/>
</dbReference>
<keyword evidence="8" id="KW-1185">Reference proteome</keyword>
<keyword evidence="1" id="KW-0805">Transcription regulation</keyword>
<dbReference type="NCBIfam" id="TIGR02479">
    <property type="entry name" value="FliA_WhiG"/>
    <property type="match status" value="1"/>
</dbReference>
<dbReference type="InterPro" id="IPR000943">
    <property type="entry name" value="RNA_pol_sigma70"/>
</dbReference>
<proteinExistence type="predicted"/>
<dbReference type="SUPFAM" id="SSF88659">
    <property type="entry name" value="Sigma3 and sigma4 domains of RNA polymerase sigma factors"/>
    <property type="match status" value="2"/>
</dbReference>
<dbReference type="InterPro" id="IPR013324">
    <property type="entry name" value="RNA_pol_sigma_r3/r4-like"/>
</dbReference>
<dbReference type="CDD" id="cd06171">
    <property type="entry name" value="Sigma70_r4"/>
    <property type="match status" value="1"/>
</dbReference>
<reference evidence="8" key="1">
    <citation type="submission" date="2016-01" db="EMBL/GenBank/DDBJ databases">
        <title>WGS of SAMN04407783.</title>
        <authorList>
            <person name="Adams M."/>
            <person name="Sutton G."/>
            <person name="Nelson K."/>
            <person name="Thaden J."/>
            <person name="Fowler V."/>
            <person name="Mccorrison J."/>
            <person name="Sanka R."/>
            <person name="Brinkac L."/>
            <person name="Nierman W."/>
        </authorList>
    </citation>
    <scope>NUCLEOTIDE SEQUENCE [LARGE SCALE GENOMIC DNA]</scope>
    <source>
        <strain evidence="8">GN04363</strain>
    </source>
</reference>
<dbReference type="NCBIfam" id="TIGR02937">
    <property type="entry name" value="sigma70-ECF"/>
    <property type="match status" value="1"/>
</dbReference>
<dbReference type="InterPro" id="IPR012845">
    <property type="entry name" value="RNA_pol_sigma_FliA_WhiG"/>
</dbReference>
<dbReference type="Gene3D" id="1.10.1740.10">
    <property type="match status" value="1"/>
</dbReference>
<dbReference type="GO" id="GO:0016987">
    <property type="term" value="F:sigma factor activity"/>
    <property type="evidence" value="ECO:0007669"/>
    <property type="project" value="UniProtKB-KW"/>
</dbReference>
<dbReference type="InterPro" id="IPR013325">
    <property type="entry name" value="RNA_pol_sigma_r2"/>
</dbReference>
<keyword evidence="7" id="KW-0282">Flagellum</keyword>
<dbReference type="SUPFAM" id="SSF88946">
    <property type="entry name" value="Sigma2 domain of RNA polymerase sigma factors"/>
    <property type="match status" value="1"/>
</dbReference>
<dbReference type="GO" id="GO:0006352">
    <property type="term" value="P:DNA-templated transcription initiation"/>
    <property type="evidence" value="ECO:0007669"/>
    <property type="project" value="InterPro"/>
</dbReference>
<evidence type="ECO:0000259" key="6">
    <source>
        <dbReference type="Pfam" id="PF04545"/>
    </source>
</evidence>
<keyword evidence="7" id="KW-0969">Cilium</keyword>
<dbReference type="AlphaFoldDB" id="A0A0X4EWE6"/>
<protein>
    <submittedName>
        <fullName evidence="7">Flagellar biosynthesis sigma factor</fullName>
    </submittedName>
</protein>
<dbReference type="GO" id="GO:0003899">
    <property type="term" value="F:DNA-directed RNA polymerase activity"/>
    <property type="evidence" value="ECO:0007669"/>
    <property type="project" value="InterPro"/>
</dbReference>
<gene>
    <name evidence="7" type="ORF">AWI28_10090</name>
</gene>
<evidence type="ECO:0000259" key="5">
    <source>
        <dbReference type="Pfam" id="PF04542"/>
    </source>
</evidence>
<comment type="caution">
    <text evidence="7">The sequence shown here is derived from an EMBL/GenBank/DDBJ whole genome shotgun (WGS) entry which is preliminary data.</text>
</comment>
<dbReference type="RefSeq" id="WP_059310362.1">
    <property type="nucleotide sequence ID" value="NZ_LRCR01000003.1"/>
</dbReference>
<dbReference type="Gene3D" id="1.20.140.160">
    <property type="match status" value="1"/>
</dbReference>
<organism evidence="7 8">
    <name type="scientific">Enterobacter genomosp. O</name>
    <dbReference type="NCBI Taxonomy" id="2364150"/>
    <lineage>
        <taxon>Bacteria</taxon>
        <taxon>Pseudomonadati</taxon>
        <taxon>Pseudomonadota</taxon>
        <taxon>Gammaproteobacteria</taxon>
        <taxon>Enterobacterales</taxon>
        <taxon>Enterobacteriaceae</taxon>
        <taxon>Enterobacter</taxon>
        <taxon>Enterobacter cloacae complex</taxon>
        <taxon>Enterobacter cloacae complex clade O</taxon>
    </lineage>
</organism>
<dbReference type="PANTHER" id="PTHR30385:SF7">
    <property type="entry name" value="RNA POLYMERASE SIGMA FACTOR FLIA"/>
    <property type="match status" value="1"/>
</dbReference>
<dbReference type="Proteomes" id="UP000064715">
    <property type="component" value="Unassembled WGS sequence"/>
</dbReference>
<dbReference type="GO" id="GO:0003677">
    <property type="term" value="F:DNA binding"/>
    <property type="evidence" value="ECO:0007669"/>
    <property type="project" value="UniProtKB-KW"/>
</dbReference>
<dbReference type="Pfam" id="PF04542">
    <property type="entry name" value="Sigma70_r2"/>
    <property type="match status" value="1"/>
</dbReference>
<keyword evidence="4" id="KW-0804">Transcription</keyword>
<dbReference type="Pfam" id="PF04545">
    <property type="entry name" value="Sigma70_r4"/>
    <property type="match status" value="1"/>
</dbReference>
<dbReference type="EMBL" id="LRCR01000003">
    <property type="protein sequence ID" value="KUQ85972.1"/>
    <property type="molecule type" value="Genomic_DNA"/>
</dbReference>
<feature type="domain" description="RNA polymerase sigma-70 region 2" evidence="5">
    <location>
        <begin position="21"/>
        <end position="91"/>
    </location>
</feature>
<evidence type="ECO:0000313" key="7">
    <source>
        <dbReference type="EMBL" id="KUQ85972.1"/>
    </source>
</evidence>